<dbReference type="STRING" id="1047168.A0A0F4G5S7"/>
<keyword evidence="4" id="KW-1185">Reference proteome</keyword>
<dbReference type="Proteomes" id="UP000033647">
    <property type="component" value="Unassembled WGS sequence"/>
</dbReference>
<keyword evidence="2" id="KW-1133">Transmembrane helix</keyword>
<feature type="compositionally biased region" description="Basic and acidic residues" evidence="1">
    <location>
        <begin position="43"/>
        <end position="59"/>
    </location>
</feature>
<reference evidence="3 4" key="1">
    <citation type="submission" date="2015-03" db="EMBL/GenBank/DDBJ databases">
        <title>RNA-seq based gene annotation and comparative genomics of four Zymoseptoria species reveal species-specific pathogenicity related genes and transposable element activity.</title>
        <authorList>
            <person name="Grandaubert J."/>
            <person name="Bhattacharyya A."/>
            <person name="Stukenbrock E.H."/>
        </authorList>
    </citation>
    <scope>NUCLEOTIDE SEQUENCE [LARGE SCALE GENOMIC DNA]</scope>
    <source>
        <strain evidence="3 4">Zb18110</strain>
    </source>
</reference>
<evidence type="ECO:0000256" key="2">
    <source>
        <dbReference type="SAM" id="Phobius"/>
    </source>
</evidence>
<evidence type="ECO:0000313" key="4">
    <source>
        <dbReference type="Proteomes" id="UP000033647"/>
    </source>
</evidence>
<keyword evidence="2" id="KW-0472">Membrane</keyword>
<dbReference type="OrthoDB" id="2522565at2759"/>
<protein>
    <submittedName>
        <fullName evidence="3">Uncharacterized protein</fullName>
    </submittedName>
</protein>
<evidence type="ECO:0000256" key="1">
    <source>
        <dbReference type="SAM" id="MobiDB-lite"/>
    </source>
</evidence>
<name>A0A0F4G5S7_9PEZI</name>
<keyword evidence="2" id="KW-0812">Transmembrane</keyword>
<dbReference type="AlphaFoldDB" id="A0A0F4G5S7"/>
<sequence length="482" mass="54673">MLATGPSRSCGIGLTVLVFVLVVSSVLYLRPLSSIQPFSTPSHEPEWAHASHDGEEPARKPQANVPYIQEEVKEIGEDTTHLLSPEQQAAAAKIVNSERLEIKSKITKNGEYLRVDFLGAHRGFNPSVIPHPYKTDPPTWLMIANKDLSQADMTYFNYQLVCEAEIRDDKMQCTKPPLTLPIASTSSHKCSQYGLDGANDVIGPHDARIFHGLEQPFVTWMTPSQYTCLGQYLQDARRLVPWDRDHAYTNDTADFFWPTELRRPPPINGVEKNFFLFWAADGQAYIHHDIKSDHRVFAKLNTSDGTVGPDLAPLSAEKDFKCLKRLMPELNLETKLEFIHQATNSLLVTTCNRSDPQCQRTDDNTFIMTLFQKKSFYGHGMYEPYIMLFKQTAPFEIVGISSKSLWYNGRGRPEGEWQKDTWRPHGQTEMLFTTSMSWQSHDLTYHGYLDDVLFLTFGVEDKRGGILDVVVGDLIADLAYCD</sequence>
<proteinExistence type="predicted"/>
<evidence type="ECO:0000313" key="3">
    <source>
        <dbReference type="EMBL" id="KJX92721.1"/>
    </source>
</evidence>
<organism evidence="3 4">
    <name type="scientific">Zymoseptoria brevis</name>
    <dbReference type="NCBI Taxonomy" id="1047168"/>
    <lineage>
        <taxon>Eukaryota</taxon>
        <taxon>Fungi</taxon>
        <taxon>Dikarya</taxon>
        <taxon>Ascomycota</taxon>
        <taxon>Pezizomycotina</taxon>
        <taxon>Dothideomycetes</taxon>
        <taxon>Dothideomycetidae</taxon>
        <taxon>Mycosphaerellales</taxon>
        <taxon>Mycosphaerellaceae</taxon>
        <taxon>Zymoseptoria</taxon>
    </lineage>
</organism>
<gene>
    <name evidence="3" type="ORF">TI39_contig5830g00009</name>
</gene>
<accession>A0A0F4G5S7</accession>
<feature type="region of interest" description="Disordered" evidence="1">
    <location>
        <begin position="40"/>
        <end position="62"/>
    </location>
</feature>
<feature type="transmembrane region" description="Helical" evidence="2">
    <location>
        <begin position="12"/>
        <end position="29"/>
    </location>
</feature>
<dbReference type="EMBL" id="LAFY01005785">
    <property type="protein sequence ID" value="KJX92721.1"/>
    <property type="molecule type" value="Genomic_DNA"/>
</dbReference>
<comment type="caution">
    <text evidence="3">The sequence shown here is derived from an EMBL/GenBank/DDBJ whole genome shotgun (WGS) entry which is preliminary data.</text>
</comment>